<dbReference type="EMBL" id="LHZN01000126">
    <property type="protein sequence ID" value="KXV38249.1"/>
    <property type="molecule type" value="Genomic_DNA"/>
</dbReference>
<dbReference type="AlphaFoldDB" id="A0AAW3QXC1"/>
<sequence length="109" mass="12298">MRRLGRAYARQLLRGGATRAQIISELEASHRQRRDLRRTGIVRLAEAGATTPQIAAISGHAIDYCQRIIDTYLPRRTEVALAGMETWERHQSRETSKIVSIAASRGRLM</sequence>
<evidence type="ECO:0008006" key="3">
    <source>
        <dbReference type="Google" id="ProtNLM"/>
    </source>
</evidence>
<organism evidence="1 2">
    <name type="scientific">Gluconobacter albidus</name>
    <dbReference type="NCBI Taxonomy" id="318683"/>
    <lineage>
        <taxon>Bacteria</taxon>
        <taxon>Pseudomonadati</taxon>
        <taxon>Pseudomonadota</taxon>
        <taxon>Alphaproteobacteria</taxon>
        <taxon>Acetobacterales</taxon>
        <taxon>Acetobacteraceae</taxon>
        <taxon>Gluconobacter</taxon>
    </lineage>
</organism>
<dbReference type="Proteomes" id="UP000075682">
    <property type="component" value="Unassembled WGS sequence"/>
</dbReference>
<protein>
    <recommendedName>
        <fullName evidence="3">Integrase</fullName>
    </recommendedName>
</protein>
<reference evidence="1 2" key="1">
    <citation type="submission" date="2015-06" db="EMBL/GenBank/DDBJ databases">
        <title>Improved classification and identification of acetic acid bacteria using matrix-assisted laser desorption/ionization time-of-flight mass spectrometry; Gluconobacter nephelii and Gluconobacter uchimurae are later heterotypic synonyms of Gluconobacter japonicus and Gluconobacter oxydans, respectively.</title>
        <authorList>
            <person name="Li L."/>
            <person name="Cleenwerck I."/>
            <person name="De Vuyst L."/>
            <person name="Vandamme P."/>
        </authorList>
    </citation>
    <scope>NUCLEOTIDE SEQUENCE [LARGE SCALE GENOMIC DNA]</scope>
    <source>
        <strain evidence="1 2">LMG 1356</strain>
    </source>
</reference>
<evidence type="ECO:0000313" key="1">
    <source>
        <dbReference type="EMBL" id="KXV38249.1"/>
    </source>
</evidence>
<accession>A0AAW3QXC1</accession>
<proteinExistence type="predicted"/>
<name>A0AAW3QXC1_9PROT</name>
<gene>
    <name evidence="1" type="ORF">AD941_06915</name>
</gene>
<evidence type="ECO:0000313" key="2">
    <source>
        <dbReference type="Proteomes" id="UP000075682"/>
    </source>
</evidence>
<comment type="caution">
    <text evidence="1">The sequence shown here is derived from an EMBL/GenBank/DDBJ whole genome shotgun (WGS) entry which is preliminary data.</text>
</comment>